<dbReference type="SUPFAM" id="SSF52540">
    <property type="entry name" value="P-loop containing nucleoside triphosphate hydrolases"/>
    <property type="match status" value="1"/>
</dbReference>
<dbReference type="InterPro" id="IPR050763">
    <property type="entry name" value="ABC_transporter_ATP-binding"/>
</dbReference>
<dbReference type="CDD" id="cd03230">
    <property type="entry name" value="ABC_DR_subfamily_A"/>
    <property type="match status" value="1"/>
</dbReference>
<evidence type="ECO:0000256" key="3">
    <source>
        <dbReference type="ARBA" id="ARBA00022840"/>
    </source>
</evidence>
<evidence type="ECO:0000256" key="2">
    <source>
        <dbReference type="ARBA" id="ARBA00022741"/>
    </source>
</evidence>
<dbReference type="GO" id="GO:0005524">
    <property type="term" value="F:ATP binding"/>
    <property type="evidence" value="ECO:0007669"/>
    <property type="project" value="UniProtKB-KW"/>
</dbReference>
<dbReference type="Pfam" id="PF00005">
    <property type="entry name" value="ABC_tran"/>
    <property type="match status" value="1"/>
</dbReference>
<dbReference type="PANTHER" id="PTHR42711:SF17">
    <property type="entry name" value="ABC TRANSPORTER ATP-BINDING PROTEIN"/>
    <property type="match status" value="1"/>
</dbReference>
<reference evidence="6" key="1">
    <citation type="submission" date="2017-04" db="EMBL/GenBank/DDBJ databases">
        <authorList>
            <person name="Varghese N."/>
            <person name="Submissions S."/>
        </authorList>
    </citation>
    <scope>NUCLEOTIDE SEQUENCE [LARGE SCALE GENOMIC DNA]</scope>
</reference>
<evidence type="ECO:0000313" key="5">
    <source>
        <dbReference type="EMBL" id="SMQ65039.1"/>
    </source>
</evidence>
<feature type="domain" description="ABC transporter" evidence="4">
    <location>
        <begin position="8"/>
        <end position="235"/>
    </location>
</feature>
<keyword evidence="2" id="KW-0547">Nucleotide-binding</keyword>
<dbReference type="InterPro" id="IPR003439">
    <property type="entry name" value="ABC_transporter-like_ATP-bd"/>
</dbReference>
<dbReference type="Gene3D" id="3.40.50.300">
    <property type="entry name" value="P-loop containing nucleotide triphosphate hydrolases"/>
    <property type="match status" value="1"/>
</dbReference>
<dbReference type="InterPro" id="IPR017871">
    <property type="entry name" value="ABC_transporter-like_CS"/>
</dbReference>
<protein>
    <submittedName>
        <fullName evidence="5">ABC-2 type transport system ATP-binding protein</fullName>
    </submittedName>
</protein>
<name>A0A1Y6ES01_9GAMM</name>
<keyword evidence="6" id="KW-1185">Reference proteome</keyword>
<dbReference type="PROSITE" id="PS00211">
    <property type="entry name" value="ABC_TRANSPORTER_1"/>
    <property type="match status" value="1"/>
</dbReference>
<dbReference type="Proteomes" id="UP000194450">
    <property type="component" value="Unassembled WGS sequence"/>
</dbReference>
<gene>
    <name evidence="5" type="ORF">SAMN06297229_1166</name>
</gene>
<dbReference type="GO" id="GO:0016887">
    <property type="term" value="F:ATP hydrolysis activity"/>
    <property type="evidence" value="ECO:0007669"/>
    <property type="project" value="InterPro"/>
</dbReference>
<sequence>MIAANTLLQVQNLSKTYGATKVLNNVSLSINSSEVVAVLGPNGAGKTTLINSLLGLCQAEFAELQLLGQAVTGQQRPRELRAQIGVMMQVGSLNANLTVREQLDLFSHYYQQPLPVDSLMEQCDLTSVQSQLFGSLSGGQRQRVLFAIAICAQPKLLFLDEPSLGMDVHTRHMMWELIRQLRNNGCGIVLTTHYLDEADQLADRIVMICKGEVAASHTAADFRQQANDQGLTLEQLYLSSTGLPGAALSSTGVQ</sequence>
<dbReference type="OrthoDB" id="9775490at2"/>
<dbReference type="AlphaFoldDB" id="A0A1Y6ES01"/>
<keyword evidence="3 5" id="KW-0067">ATP-binding</keyword>
<dbReference type="PANTHER" id="PTHR42711">
    <property type="entry name" value="ABC TRANSPORTER ATP-BINDING PROTEIN"/>
    <property type="match status" value="1"/>
</dbReference>
<dbReference type="RefSeq" id="WP_086434270.1">
    <property type="nucleotide sequence ID" value="NZ_FXWH01000001.1"/>
</dbReference>
<accession>A0A1Y6ES01</accession>
<dbReference type="InterPro" id="IPR003593">
    <property type="entry name" value="AAA+_ATPase"/>
</dbReference>
<evidence type="ECO:0000256" key="1">
    <source>
        <dbReference type="ARBA" id="ARBA00022448"/>
    </source>
</evidence>
<evidence type="ECO:0000313" key="6">
    <source>
        <dbReference type="Proteomes" id="UP000194450"/>
    </source>
</evidence>
<organism evidence="5 6">
    <name type="scientific">Pseudidiomarina planktonica</name>
    <dbReference type="NCBI Taxonomy" id="1323738"/>
    <lineage>
        <taxon>Bacteria</taxon>
        <taxon>Pseudomonadati</taxon>
        <taxon>Pseudomonadota</taxon>
        <taxon>Gammaproteobacteria</taxon>
        <taxon>Alteromonadales</taxon>
        <taxon>Idiomarinaceae</taxon>
        <taxon>Pseudidiomarina</taxon>
    </lineage>
</organism>
<dbReference type="PROSITE" id="PS50893">
    <property type="entry name" value="ABC_TRANSPORTER_2"/>
    <property type="match status" value="1"/>
</dbReference>
<proteinExistence type="predicted"/>
<evidence type="ECO:0000259" key="4">
    <source>
        <dbReference type="PROSITE" id="PS50893"/>
    </source>
</evidence>
<dbReference type="SMART" id="SM00382">
    <property type="entry name" value="AAA"/>
    <property type="match status" value="1"/>
</dbReference>
<keyword evidence="1" id="KW-0813">Transport</keyword>
<dbReference type="InterPro" id="IPR027417">
    <property type="entry name" value="P-loop_NTPase"/>
</dbReference>
<dbReference type="EMBL" id="FXWH01000001">
    <property type="protein sequence ID" value="SMQ65039.1"/>
    <property type="molecule type" value="Genomic_DNA"/>
</dbReference>